<comment type="catalytic activity">
    <reaction evidence="9">
        <text>sn-glycerol 3-phosphate + NAD(+) = dihydroxyacetone phosphate + NADH + H(+)</text>
        <dbReference type="Rhea" id="RHEA:11092"/>
        <dbReference type="ChEBI" id="CHEBI:15378"/>
        <dbReference type="ChEBI" id="CHEBI:57540"/>
        <dbReference type="ChEBI" id="CHEBI:57597"/>
        <dbReference type="ChEBI" id="CHEBI:57642"/>
        <dbReference type="ChEBI" id="CHEBI:57945"/>
        <dbReference type="EC" id="1.1.1.94"/>
    </reaction>
</comment>
<comment type="similarity">
    <text evidence="1 9 13">Belongs to the NAD-dependent glycerol-3-phosphate dehydrogenase family.</text>
</comment>
<dbReference type="GO" id="GO:0005829">
    <property type="term" value="C:cytosol"/>
    <property type="evidence" value="ECO:0007669"/>
    <property type="project" value="TreeGrafter"/>
</dbReference>
<evidence type="ECO:0000256" key="7">
    <source>
        <dbReference type="ARBA" id="ARBA00023209"/>
    </source>
</evidence>
<comment type="catalytic activity">
    <reaction evidence="9 14">
        <text>sn-glycerol 3-phosphate + NADP(+) = dihydroxyacetone phosphate + NADPH + H(+)</text>
        <dbReference type="Rhea" id="RHEA:11096"/>
        <dbReference type="ChEBI" id="CHEBI:15378"/>
        <dbReference type="ChEBI" id="CHEBI:57597"/>
        <dbReference type="ChEBI" id="CHEBI:57642"/>
        <dbReference type="ChEBI" id="CHEBI:57783"/>
        <dbReference type="ChEBI" id="CHEBI:58349"/>
        <dbReference type="EC" id="1.1.1.94"/>
    </reaction>
</comment>
<evidence type="ECO:0000313" key="17">
    <source>
        <dbReference type="EMBL" id="SNT72855.1"/>
    </source>
</evidence>
<comment type="subcellular location">
    <subcellularLocation>
        <location evidence="9">Cytoplasm</location>
    </subcellularLocation>
</comment>
<dbReference type="Pfam" id="PF07479">
    <property type="entry name" value="NAD_Gly3P_dh_C"/>
    <property type="match status" value="1"/>
</dbReference>
<evidence type="ECO:0000313" key="18">
    <source>
        <dbReference type="Proteomes" id="UP000198307"/>
    </source>
</evidence>
<feature type="binding site" evidence="12">
    <location>
        <position position="127"/>
    </location>
    <ligand>
        <name>NAD(+)</name>
        <dbReference type="ChEBI" id="CHEBI:57540"/>
    </ligand>
</feature>
<evidence type="ECO:0000256" key="4">
    <source>
        <dbReference type="ARBA" id="ARBA00023002"/>
    </source>
</evidence>
<feature type="binding site" evidence="11">
    <location>
        <position position="95"/>
    </location>
    <ligand>
        <name>substrate</name>
    </ligand>
</feature>
<evidence type="ECO:0000256" key="1">
    <source>
        <dbReference type="ARBA" id="ARBA00011009"/>
    </source>
</evidence>
<feature type="binding site" evidence="9">
    <location>
        <position position="241"/>
    </location>
    <ligand>
        <name>sn-glycerol 3-phosphate</name>
        <dbReference type="ChEBI" id="CHEBI:57597"/>
    </ligand>
</feature>
<dbReference type="GO" id="GO:0046167">
    <property type="term" value="P:glycerol-3-phosphate biosynthetic process"/>
    <property type="evidence" value="ECO:0007669"/>
    <property type="project" value="UniProtKB-UniRule"/>
</dbReference>
<evidence type="ECO:0000256" key="10">
    <source>
        <dbReference type="PIRSR" id="PIRSR000114-1"/>
    </source>
</evidence>
<feature type="binding site" evidence="9">
    <location>
        <position position="11"/>
    </location>
    <ligand>
        <name>NADPH</name>
        <dbReference type="ChEBI" id="CHEBI:57783"/>
    </ligand>
</feature>
<dbReference type="NCBIfam" id="NF000940">
    <property type="entry name" value="PRK00094.1-2"/>
    <property type="match status" value="1"/>
</dbReference>
<dbReference type="PIRSF" id="PIRSF000114">
    <property type="entry name" value="Glycerol-3-P_dh"/>
    <property type="match status" value="1"/>
</dbReference>
<feature type="domain" description="Glycerol-3-phosphate dehydrogenase NAD-dependent C-terminal" evidence="16">
    <location>
        <begin position="167"/>
        <end position="303"/>
    </location>
</feature>
<dbReference type="PRINTS" id="PR00077">
    <property type="entry name" value="GPDHDRGNASE"/>
</dbReference>
<dbReference type="PANTHER" id="PTHR11728">
    <property type="entry name" value="GLYCEROL-3-PHOSPHATE DEHYDROGENASE"/>
    <property type="match status" value="1"/>
</dbReference>
<dbReference type="Proteomes" id="UP000198307">
    <property type="component" value="Unassembled WGS sequence"/>
</dbReference>
<feature type="binding site" evidence="12">
    <location>
        <position position="242"/>
    </location>
    <ligand>
        <name>NAD(+)</name>
        <dbReference type="ChEBI" id="CHEBI:57540"/>
    </ligand>
</feature>
<feature type="binding site" evidence="9">
    <location>
        <position position="95"/>
    </location>
    <ligand>
        <name>NADPH</name>
        <dbReference type="ChEBI" id="CHEBI:57783"/>
    </ligand>
</feature>
<dbReference type="HAMAP" id="MF_00394">
    <property type="entry name" value="NAD_Glyc3P_dehydrog"/>
    <property type="match status" value="1"/>
</dbReference>
<dbReference type="GO" id="GO:0006650">
    <property type="term" value="P:glycerophospholipid metabolic process"/>
    <property type="evidence" value="ECO:0007669"/>
    <property type="project" value="UniProtKB-UniRule"/>
</dbReference>
<protein>
    <recommendedName>
        <fullName evidence="9">Glycerol-3-phosphate dehydrogenase [NAD(P)+]</fullName>
        <ecNumber evidence="9">1.1.1.94</ecNumber>
    </recommendedName>
    <alternativeName>
        <fullName evidence="9">NAD(P)(+)-dependent glycerol-3-phosphate dehydrogenase</fullName>
    </alternativeName>
    <alternativeName>
        <fullName evidence="9">NAD(P)H-dependent dihydroxyacetone-phosphate reductase</fullName>
    </alternativeName>
</protein>
<feature type="binding site" evidence="11">
    <location>
        <begin position="242"/>
        <end position="243"/>
    </location>
    <ligand>
        <name>substrate</name>
    </ligand>
</feature>
<feature type="binding site" evidence="9">
    <location>
        <position position="123"/>
    </location>
    <ligand>
        <name>sn-glycerol 3-phosphate</name>
        <dbReference type="ChEBI" id="CHEBI:57597"/>
    </ligand>
</feature>
<feature type="binding site" evidence="9">
    <location>
        <position position="243"/>
    </location>
    <ligand>
        <name>sn-glycerol 3-phosphate</name>
        <dbReference type="ChEBI" id="CHEBI:57597"/>
    </ligand>
</feature>
<dbReference type="SUPFAM" id="SSF48179">
    <property type="entry name" value="6-phosphogluconate dehydrogenase C-terminal domain-like"/>
    <property type="match status" value="1"/>
</dbReference>
<evidence type="ECO:0000256" key="5">
    <source>
        <dbReference type="ARBA" id="ARBA00023027"/>
    </source>
</evidence>
<evidence type="ECO:0000256" key="6">
    <source>
        <dbReference type="ARBA" id="ARBA00023098"/>
    </source>
</evidence>
<feature type="binding site" evidence="9">
    <location>
        <position position="127"/>
    </location>
    <ligand>
        <name>NADPH</name>
        <dbReference type="ChEBI" id="CHEBI:57783"/>
    </ligand>
</feature>
<dbReference type="GO" id="GO:0141152">
    <property type="term" value="F:glycerol-3-phosphate dehydrogenase (NAD+) activity"/>
    <property type="evidence" value="ECO:0007669"/>
    <property type="project" value="RHEA"/>
</dbReference>
<evidence type="ECO:0000256" key="8">
    <source>
        <dbReference type="ARBA" id="ARBA00023264"/>
    </source>
</evidence>
<name>A0A239PRF5_9RHOB</name>
<keyword evidence="18" id="KW-1185">Reference proteome</keyword>
<dbReference type="GO" id="GO:0141153">
    <property type="term" value="F:glycerol-3-phosphate dehydrogenase (NADP+) activity"/>
    <property type="evidence" value="ECO:0007669"/>
    <property type="project" value="RHEA"/>
</dbReference>
<dbReference type="GO" id="GO:0008654">
    <property type="term" value="P:phospholipid biosynthetic process"/>
    <property type="evidence" value="ECO:0007669"/>
    <property type="project" value="UniProtKB-KW"/>
</dbReference>
<dbReference type="GO" id="GO:0005975">
    <property type="term" value="P:carbohydrate metabolic process"/>
    <property type="evidence" value="ECO:0007669"/>
    <property type="project" value="InterPro"/>
</dbReference>
<evidence type="ECO:0000259" key="16">
    <source>
        <dbReference type="Pfam" id="PF07479"/>
    </source>
</evidence>
<comment type="function">
    <text evidence="9">Catalyzes the reduction of the glycolytic intermediate dihydroxyacetone phosphate (DHAP) to sn-glycerol 3-phosphate (G3P), the key precursor for phospholipid synthesis.</text>
</comment>
<feature type="binding site" evidence="9">
    <location>
        <position position="263"/>
    </location>
    <ligand>
        <name>NADPH</name>
        <dbReference type="ChEBI" id="CHEBI:57783"/>
    </ligand>
</feature>
<proteinExistence type="inferred from homology"/>
<keyword evidence="6 9" id="KW-0443">Lipid metabolism</keyword>
<feature type="binding site" evidence="9">
    <location>
        <position position="242"/>
    </location>
    <ligand>
        <name>sn-glycerol 3-phosphate</name>
        <dbReference type="ChEBI" id="CHEBI:57597"/>
    </ligand>
</feature>
<organism evidence="17 18">
    <name type="scientific">Paracoccus seriniphilus</name>
    <dbReference type="NCBI Taxonomy" id="184748"/>
    <lineage>
        <taxon>Bacteria</taxon>
        <taxon>Pseudomonadati</taxon>
        <taxon>Pseudomonadota</taxon>
        <taxon>Alphaproteobacteria</taxon>
        <taxon>Rhodobacterales</taxon>
        <taxon>Paracoccaceae</taxon>
        <taxon>Paracoccus</taxon>
    </lineage>
</organism>
<gene>
    <name evidence="9" type="primary">gpsA</name>
    <name evidence="17" type="ORF">SAMN05444959_10426</name>
</gene>
<dbReference type="OrthoDB" id="9812273at2"/>
<dbReference type="EMBL" id="FZQB01000004">
    <property type="protein sequence ID" value="SNT72855.1"/>
    <property type="molecule type" value="Genomic_DNA"/>
</dbReference>
<feature type="binding site" evidence="9">
    <location>
        <position position="95"/>
    </location>
    <ligand>
        <name>sn-glycerol 3-phosphate</name>
        <dbReference type="ChEBI" id="CHEBI:57597"/>
    </ligand>
</feature>
<evidence type="ECO:0000256" key="2">
    <source>
        <dbReference type="ARBA" id="ARBA00022516"/>
    </source>
</evidence>
<evidence type="ECO:0000256" key="13">
    <source>
        <dbReference type="RuleBase" id="RU000437"/>
    </source>
</evidence>
<feature type="binding site" evidence="9">
    <location>
        <position position="262"/>
    </location>
    <ligand>
        <name>NADPH</name>
        <dbReference type="ChEBI" id="CHEBI:57783"/>
    </ligand>
</feature>
<evidence type="ECO:0000256" key="11">
    <source>
        <dbReference type="PIRSR" id="PIRSR000114-2"/>
    </source>
</evidence>
<dbReference type="NCBIfam" id="NF000942">
    <property type="entry name" value="PRK00094.1-4"/>
    <property type="match status" value="1"/>
</dbReference>
<keyword evidence="4 9" id="KW-0560">Oxidoreductase</keyword>
<feature type="domain" description="Glycerol-3-phosphate dehydrogenase NAD-dependent N-terminal" evidence="15">
    <location>
        <begin position="3"/>
        <end position="143"/>
    </location>
</feature>
<evidence type="ECO:0000256" key="12">
    <source>
        <dbReference type="PIRSR" id="PIRSR000114-3"/>
    </source>
</evidence>
<feature type="binding site" evidence="9">
    <location>
        <position position="178"/>
    </location>
    <ligand>
        <name>sn-glycerol 3-phosphate</name>
        <dbReference type="ChEBI" id="CHEBI:57597"/>
    </ligand>
</feature>
<evidence type="ECO:0000259" key="15">
    <source>
        <dbReference type="Pfam" id="PF01210"/>
    </source>
</evidence>
<dbReference type="PROSITE" id="PS00957">
    <property type="entry name" value="NAD_G3PDH"/>
    <property type="match status" value="1"/>
</dbReference>
<evidence type="ECO:0000256" key="14">
    <source>
        <dbReference type="RuleBase" id="RU000439"/>
    </source>
</evidence>
<feature type="binding site" evidence="9">
    <location>
        <position position="242"/>
    </location>
    <ligand>
        <name>NADPH</name>
        <dbReference type="ChEBI" id="CHEBI:57783"/>
    </ligand>
</feature>
<feature type="binding site" evidence="9">
    <location>
        <position position="125"/>
    </location>
    <ligand>
        <name>sn-glycerol 3-phosphate</name>
        <dbReference type="ChEBI" id="CHEBI:57597"/>
    </ligand>
</feature>
<dbReference type="InterPro" id="IPR013328">
    <property type="entry name" value="6PGD_dom2"/>
</dbReference>
<dbReference type="EC" id="1.1.1.94" evidence="9"/>
<feature type="binding site" evidence="9">
    <location>
        <position position="30"/>
    </location>
    <ligand>
        <name>NADPH</name>
        <dbReference type="ChEBI" id="CHEBI:57783"/>
    </ligand>
</feature>
<feature type="binding site" evidence="9">
    <location>
        <position position="231"/>
    </location>
    <ligand>
        <name>sn-glycerol 3-phosphate</name>
        <dbReference type="ChEBI" id="CHEBI:57597"/>
    </ligand>
</feature>
<dbReference type="UniPathway" id="UPA00940"/>
<dbReference type="Pfam" id="PF01210">
    <property type="entry name" value="NAD_Gly3P_dh_N"/>
    <property type="match status" value="1"/>
</dbReference>
<dbReference type="FunFam" id="1.10.1040.10:FF:000001">
    <property type="entry name" value="Glycerol-3-phosphate dehydrogenase [NAD(P)+]"/>
    <property type="match status" value="1"/>
</dbReference>
<dbReference type="SUPFAM" id="SSF51735">
    <property type="entry name" value="NAD(P)-binding Rossmann-fold domains"/>
    <property type="match status" value="1"/>
</dbReference>
<dbReference type="InterPro" id="IPR008927">
    <property type="entry name" value="6-PGluconate_DH-like_C_sf"/>
</dbReference>
<accession>A0A239PRF5</accession>
<dbReference type="Gene3D" id="1.10.1040.10">
    <property type="entry name" value="N-(1-d-carboxylethyl)-l-norvaline Dehydrogenase, domain 2"/>
    <property type="match status" value="1"/>
</dbReference>
<dbReference type="GO" id="GO:0051287">
    <property type="term" value="F:NAD binding"/>
    <property type="evidence" value="ECO:0007669"/>
    <property type="project" value="InterPro"/>
</dbReference>
<evidence type="ECO:0000256" key="9">
    <source>
        <dbReference type="HAMAP-Rule" id="MF_00394"/>
    </source>
</evidence>
<dbReference type="InterPro" id="IPR006168">
    <property type="entry name" value="G3P_DH_NAD-dep"/>
</dbReference>
<keyword evidence="7 9" id="KW-0594">Phospholipid biosynthesis</keyword>
<reference evidence="17 18" key="1">
    <citation type="submission" date="2017-07" db="EMBL/GenBank/DDBJ databases">
        <authorList>
            <person name="Sun Z.S."/>
            <person name="Albrecht U."/>
            <person name="Echele G."/>
            <person name="Lee C.C."/>
        </authorList>
    </citation>
    <scope>NUCLEOTIDE SEQUENCE [LARGE SCALE GENOMIC DNA]</scope>
    <source>
        <strain evidence="17 18">DSM 14827</strain>
    </source>
</reference>
<keyword evidence="9" id="KW-0963">Cytoplasm</keyword>
<dbReference type="PANTHER" id="PTHR11728:SF1">
    <property type="entry name" value="GLYCEROL-3-PHOSPHATE DEHYDROGENASE [NAD(+)] 2, CHLOROPLASTIC"/>
    <property type="match status" value="1"/>
</dbReference>
<dbReference type="InterPro" id="IPR006109">
    <property type="entry name" value="G3P_DH_NAD-dep_C"/>
</dbReference>
<feature type="active site" description="Proton acceptor" evidence="9 10">
    <location>
        <position position="178"/>
    </location>
</feature>
<dbReference type="AlphaFoldDB" id="A0A239PRF5"/>
<sequence length="313" mass="31754">MTIAILGAGAFGTALAVALSANGPVGLWGRQASWRRENPRLPGITMPDNIDVTDNLTSVLTADTILLALPAQILRGFLADHGARLNGKTLVSTAKGIDISTLTGPSALIAEACPESCIAVLTGPSFAADIARGLPTALTLACASGIEGPRLQHALSTPVLRLYLTSDIAGAELGGALKNVIAIAAGIVIGAGLGDSARAAIITRGFAEMTRLAGRLGARPETLTGLSGLGDLTLTCTSPQSRNFRFGLSLGAGQPFDRATTVEGAATAGAVAALATRIGEDMPIAAMVARLAEGAVSVEKAVENLMTRPLKEE</sequence>
<dbReference type="RefSeq" id="WP_089343654.1">
    <property type="nucleotide sequence ID" value="NZ_CP067129.1"/>
</dbReference>
<dbReference type="GO" id="GO:0046168">
    <property type="term" value="P:glycerol-3-phosphate catabolic process"/>
    <property type="evidence" value="ECO:0007669"/>
    <property type="project" value="InterPro"/>
</dbReference>
<feature type="binding site" evidence="12">
    <location>
        <begin position="7"/>
        <end position="12"/>
    </location>
    <ligand>
        <name>NAD(+)</name>
        <dbReference type="ChEBI" id="CHEBI:57540"/>
    </ligand>
</feature>
<comment type="caution">
    <text evidence="9">Lacks conserved residue(s) required for the propagation of feature annotation.</text>
</comment>
<keyword evidence="8 9" id="KW-1208">Phospholipid metabolism</keyword>
<dbReference type="InterPro" id="IPR036291">
    <property type="entry name" value="NAD(P)-bd_dom_sf"/>
</dbReference>
<dbReference type="InterPro" id="IPR011128">
    <property type="entry name" value="G3P_DH_NAD-dep_N"/>
</dbReference>
<keyword evidence="3 9" id="KW-0521">NADP</keyword>
<evidence type="ECO:0000256" key="3">
    <source>
        <dbReference type="ARBA" id="ARBA00022857"/>
    </source>
</evidence>
<keyword evidence="2 9" id="KW-0444">Lipid biosynthesis</keyword>
<keyword evidence="9" id="KW-0547">Nucleotide-binding</keyword>
<comment type="pathway">
    <text evidence="9">Membrane lipid metabolism; glycerophospholipid metabolism.</text>
</comment>
<keyword evidence="5 9" id="KW-0520">NAD</keyword>
<dbReference type="Gene3D" id="3.40.50.720">
    <property type="entry name" value="NAD(P)-binding Rossmann-like Domain"/>
    <property type="match status" value="1"/>
</dbReference>